<dbReference type="SUPFAM" id="SSF54695">
    <property type="entry name" value="POZ domain"/>
    <property type="match status" value="1"/>
</dbReference>
<dbReference type="InterPro" id="IPR000210">
    <property type="entry name" value="BTB/POZ_dom"/>
</dbReference>
<dbReference type="Gene3D" id="3.30.710.10">
    <property type="entry name" value="Potassium Channel Kv1.1, Chain A"/>
    <property type="match status" value="1"/>
</dbReference>
<organism evidence="2 3">
    <name type="scientific">Diaporthe australafricana</name>
    <dbReference type="NCBI Taxonomy" id="127596"/>
    <lineage>
        <taxon>Eukaryota</taxon>
        <taxon>Fungi</taxon>
        <taxon>Dikarya</taxon>
        <taxon>Ascomycota</taxon>
        <taxon>Pezizomycotina</taxon>
        <taxon>Sordariomycetes</taxon>
        <taxon>Sordariomycetidae</taxon>
        <taxon>Diaporthales</taxon>
        <taxon>Diaporthaceae</taxon>
        <taxon>Diaporthe</taxon>
    </lineage>
</organism>
<gene>
    <name evidence="2" type="ORF">Daus18300_009840</name>
</gene>
<feature type="domain" description="BTB" evidence="1">
    <location>
        <begin position="14"/>
        <end position="95"/>
    </location>
</feature>
<protein>
    <recommendedName>
        <fullName evidence="1">BTB domain-containing protein</fullName>
    </recommendedName>
</protein>
<accession>A0ABR3WCU9</accession>
<dbReference type="CDD" id="cd18186">
    <property type="entry name" value="BTB_POZ_ZBTB_KLHL-like"/>
    <property type="match status" value="1"/>
</dbReference>
<evidence type="ECO:0000313" key="2">
    <source>
        <dbReference type="EMBL" id="KAL1858842.1"/>
    </source>
</evidence>
<dbReference type="PROSITE" id="PS50097">
    <property type="entry name" value="BTB"/>
    <property type="match status" value="1"/>
</dbReference>
<dbReference type="Proteomes" id="UP001583177">
    <property type="component" value="Unassembled WGS sequence"/>
</dbReference>
<reference evidence="2 3" key="1">
    <citation type="journal article" date="2024" name="IMA Fungus">
        <title>IMA Genome - F19 : A genome assembly and annotation guide to empower mycologists, including annotated draft genome sequences of Ceratocystis pirilliformis, Diaporthe australafricana, Fusarium ophioides, Paecilomyces lecythidis, and Sporothrix stenoceras.</title>
        <authorList>
            <person name="Aylward J."/>
            <person name="Wilson A.M."/>
            <person name="Visagie C.M."/>
            <person name="Spraker J."/>
            <person name="Barnes I."/>
            <person name="Buitendag C."/>
            <person name="Ceriani C."/>
            <person name="Del Mar Angel L."/>
            <person name="du Plessis D."/>
            <person name="Fuchs T."/>
            <person name="Gasser K."/>
            <person name="Kramer D."/>
            <person name="Li W."/>
            <person name="Munsamy K."/>
            <person name="Piso A."/>
            <person name="Price J.L."/>
            <person name="Sonnekus B."/>
            <person name="Thomas C."/>
            <person name="van der Nest A."/>
            <person name="van Dijk A."/>
            <person name="van Heerden A."/>
            <person name="van Vuuren N."/>
            <person name="Yilmaz N."/>
            <person name="Duong T.A."/>
            <person name="van der Merwe N.A."/>
            <person name="Wingfield M.J."/>
            <person name="Wingfield B.D."/>
        </authorList>
    </citation>
    <scope>NUCLEOTIDE SEQUENCE [LARGE SCALE GENOMIC DNA]</scope>
    <source>
        <strain evidence="2 3">CMW 18300</strain>
    </source>
</reference>
<proteinExistence type="predicted"/>
<dbReference type="Pfam" id="PF00651">
    <property type="entry name" value="BTB"/>
    <property type="match status" value="1"/>
</dbReference>
<keyword evidence="3" id="KW-1185">Reference proteome</keyword>
<sequence length="239" mass="27713">MDAITALWGEEKFSDATVIMGQKKWHIHRWLVCQRSDYFERALEGNFEASSYDLPLGANDTNCNIPFQESKDKTINLTGSPFTEEDVEDMLRYIYFQVLGKRQIKDPISAFVVADYFQVTSLCTIAAQQLTTGLDELVRKGYIIRFKEWCDLVLRKHKDTLLEQMVVKFLASRIHWAMHDSNAWDELTEAHPYLAKRIMQELFPKPVVEPRLKRPAGLAFDDVYSSRRDDLFGHRPGST</sequence>
<evidence type="ECO:0000259" key="1">
    <source>
        <dbReference type="PROSITE" id="PS50097"/>
    </source>
</evidence>
<comment type="caution">
    <text evidence="2">The sequence shown here is derived from an EMBL/GenBank/DDBJ whole genome shotgun (WGS) entry which is preliminary data.</text>
</comment>
<name>A0ABR3WCU9_9PEZI</name>
<dbReference type="EMBL" id="JAWRVE010000103">
    <property type="protein sequence ID" value="KAL1858842.1"/>
    <property type="molecule type" value="Genomic_DNA"/>
</dbReference>
<evidence type="ECO:0000313" key="3">
    <source>
        <dbReference type="Proteomes" id="UP001583177"/>
    </source>
</evidence>
<dbReference type="InterPro" id="IPR011333">
    <property type="entry name" value="SKP1/BTB/POZ_sf"/>
</dbReference>
<dbReference type="SMART" id="SM00225">
    <property type="entry name" value="BTB"/>
    <property type="match status" value="1"/>
</dbReference>